<dbReference type="Proteomes" id="UP000694845">
    <property type="component" value="Unplaced"/>
</dbReference>
<dbReference type="RefSeq" id="XP_022084706.1">
    <property type="nucleotide sequence ID" value="XM_022229014.1"/>
</dbReference>
<dbReference type="AlphaFoldDB" id="A0A8B7XWR9"/>
<dbReference type="RefSeq" id="XP_022084704.1">
    <property type="nucleotide sequence ID" value="XM_022229012.1"/>
</dbReference>
<evidence type="ECO:0000256" key="4">
    <source>
        <dbReference type="ARBA" id="ARBA00023040"/>
    </source>
</evidence>
<evidence type="ECO:0000313" key="15">
    <source>
        <dbReference type="RefSeq" id="XP_022084706.1"/>
    </source>
</evidence>
<sequence>MPGRHRKMAGTEGYTLVDDQDHTMNNTYSGSVNFQNNPEMDESMPSVNVTDENLHLYVYSTVDTLLVTVVMPLIFSIGVLGNLAVIAVFVRVRSMRTVTNHYLVSLAVADLTFILLSVPQFWVMYVTSPLFGDYRVLQAGYCKLTIYLTESSIIASCFTVILVTFERYVAICWPHKFKELSTKPRAVLLCALVWVFALGYKIPTLCFSTVVESRIVWMVSKKADSYPDSIFYCHFCYPKNSSPCVAYKKSLTLDQIMLLMVIPITMVMYSLIVLQLQKLAKSTMIRGTGSSSSTRMKKQVVRMLIVTITLFVICMTPFRILNLFDIYNFTLPPNSQWVLVNVGRIMLYTNCSVNPIIYNIMSDRYRQAFHDTFLCCLPKRGETNHEQSSCNRKTTKYTASMWAETK</sequence>
<evidence type="ECO:0000256" key="1">
    <source>
        <dbReference type="ARBA" id="ARBA00004141"/>
    </source>
</evidence>
<feature type="transmembrane region" description="Helical" evidence="9">
    <location>
        <begin position="102"/>
        <end position="124"/>
    </location>
</feature>
<feature type="transmembrane region" description="Helical" evidence="9">
    <location>
        <begin position="300"/>
        <end position="318"/>
    </location>
</feature>
<feature type="transmembrane region" description="Helical" evidence="9">
    <location>
        <begin position="144"/>
        <end position="165"/>
    </location>
</feature>
<evidence type="ECO:0000259" key="10">
    <source>
        <dbReference type="PROSITE" id="PS50262"/>
    </source>
</evidence>
<dbReference type="RefSeq" id="XP_022084705.1">
    <property type="nucleotide sequence ID" value="XM_022229013.1"/>
</dbReference>
<keyword evidence="2 8" id="KW-0812">Transmembrane</keyword>
<dbReference type="PRINTS" id="PR00237">
    <property type="entry name" value="GPCRRHODOPSN"/>
</dbReference>
<evidence type="ECO:0000313" key="14">
    <source>
        <dbReference type="RefSeq" id="XP_022084705.1"/>
    </source>
</evidence>
<evidence type="ECO:0000313" key="12">
    <source>
        <dbReference type="RefSeq" id="XP_022084702.1"/>
    </source>
</evidence>
<dbReference type="GO" id="GO:0005886">
    <property type="term" value="C:plasma membrane"/>
    <property type="evidence" value="ECO:0007669"/>
    <property type="project" value="TreeGrafter"/>
</dbReference>
<dbReference type="InterPro" id="IPR017452">
    <property type="entry name" value="GPCR_Rhodpsn_7TM"/>
</dbReference>
<dbReference type="InterPro" id="IPR000276">
    <property type="entry name" value="GPCR_Rhodpsn"/>
</dbReference>
<dbReference type="PROSITE" id="PS50262">
    <property type="entry name" value="G_PROTEIN_RECEP_F1_2"/>
    <property type="match status" value="1"/>
</dbReference>
<feature type="domain" description="G-protein coupled receptors family 1 profile" evidence="10">
    <location>
        <begin position="81"/>
        <end position="358"/>
    </location>
</feature>
<keyword evidence="7 8" id="KW-0807">Transducer</keyword>
<dbReference type="PROSITE" id="PS00237">
    <property type="entry name" value="G_PROTEIN_RECEP_F1_1"/>
    <property type="match status" value="1"/>
</dbReference>
<dbReference type="SMART" id="SM01381">
    <property type="entry name" value="7TM_GPCR_Srsx"/>
    <property type="match status" value="1"/>
</dbReference>
<dbReference type="OrthoDB" id="5962705at2759"/>
<dbReference type="Pfam" id="PF00001">
    <property type="entry name" value="7tm_1"/>
    <property type="match status" value="1"/>
</dbReference>
<dbReference type="PANTHER" id="PTHR24243">
    <property type="entry name" value="G-PROTEIN COUPLED RECEPTOR"/>
    <property type="match status" value="1"/>
</dbReference>
<dbReference type="GeneID" id="110976056"/>
<evidence type="ECO:0000313" key="13">
    <source>
        <dbReference type="RefSeq" id="XP_022084704.1"/>
    </source>
</evidence>
<keyword evidence="4 8" id="KW-0297">G-protein coupled receptor</keyword>
<dbReference type="KEGG" id="aplc:110976056"/>
<evidence type="ECO:0000256" key="2">
    <source>
        <dbReference type="ARBA" id="ARBA00022692"/>
    </source>
</evidence>
<evidence type="ECO:0000256" key="6">
    <source>
        <dbReference type="ARBA" id="ARBA00023170"/>
    </source>
</evidence>
<keyword evidence="5 9" id="KW-0472">Membrane</keyword>
<evidence type="ECO:0000256" key="3">
    <source>
        <dbReference type="ARBA" id="ARBA00022989"/>
    </source>
</evidence>
<accession>A0A8B7XWR9</accession>
<evidence type="ECO:0000313" key="11">
    <source>
        <dbReference type="Proteomes" id="UP000694845"/>
    </source>
</evidence>
<feature type="transmembrane region" description="Helical" evidence="9">
    <location>
        <begin position="186"/>
        <end position="211"/>
    </location>
</feature>
<evidence type="ECO:0000313" key="16">
    <source>
        <dbReference type="RefSeq" id="XP_022084707.1"/>
    </source>
</evidence>
<comment type="subcellular location">
    <subcellularLocation>
        <location evidence="1">Membrane</location>
        <topology evidence="1">Multi-pass membrane protein</topology>
    </subcellularLocation>
</comment>
<keyword evidence="6 8" id="KW-0675">Receptor</keyword>
<evidence type="ECO:0000256" key="5">
    <source>
        <dbReference type="ARBA" id="ARBA00023136"/>
    </source>
</evidence>
<proteinExistence type="inferred from homology"/>
<keyword evidence="11" id="KW-1185">Reference proteome</keyword>
<dbReference type="GO" id="GO:0004930">
    <property type="term" value="F:G protein-coupled receptor activity"/>
    <property type="evidence" value="ECO:0007669"/>
    <property type="project" value="UniProtKB-KW"/>
</dbReference>
<dbReference type="RefSeq" id="XP_022084702.1">
    <property type="nucleotide sequence ID" value="XM_022229010.1"/>
</dbReference>
<feature type="transmembrane region" description="Helical" evidence="9">
    <location>
        <begin position="65"/>
        <end position="90"/>
    </location>
</feature>
<reference evidence="12 13" key="1">
    <citation type="submission" date="2025-04" db="UniProtKB">
        <authorList>
            <consortium name="RefSeq"/>
        </authorList>
    </citation>
    <scope>IDENTIFICATION</scope>
</reference>
<gene>
    <name evidence="12 13 14 15 16" type="primary">LOC110976056</name>
</gene>
<evidence type="ECO:0000256" key="9">
    <source>
        <dbReference type="SAM" id="Phobius"/>
    </source>
</evidence>
<evidence type="ECO:0000256" key="7">
    <source>
        <dbReference type="ARBA" id="ARBA00023224"/>
    </source>
</evidence>
<comment type="similarity">
    <text evidence="8">Belongs to the G-protein coupled receptor 1 family.</text>
</comment>
<dbReference type="Gene3D" id="1.20.1070.10">
    <property type="entry name" value="Rhodopsin 7-helix transmembrane proteins"/>
    <property type="match status" value="1"/>
</dbReference>
<protein>
    <submittedName>
        <fullName evidence="12 13">Neuromedin-U receptor 2-like</fullName>
    </submittedName>
</protein>
<dbReference type="RefSeq" id="XP_022084707.1">
    <property type="nucleotide sequence ID" value="XM_022229015.1"/>
</dbReference>
<organism evidence="11 12">
    <name type="scientific">Acanthaster planci</name>
    <name type="common">Crown-of-thorns starfish</name>
    <dbReference type="NCBI Taxonomy" id="133434"/>
    <lineage>
        <taxon>Eukaryota</taxon>
        <taxon>Metazoa</taxon>
        <taxon>Echinodermata</taxon>
        <taxon>Eleutherozoa</taxon>
        <taxon>Asterozoa</taxon>
        <taxon>Asteroidea</taxon>
        <taxon>Valvatacea</taxon>
        <taxon>Valvatida</taxon>
        <taxon>Acanthasteridae</taxon>
        <taxon>Acanthaster</taxon>
    </lineage>
</organism>
<name>A0A8B7XWR9_ACAPL</name>
<keyword evidence="3 9" id="KW-1133">Transmembrane helix</keyword>
<dbReference type="CDD" id="cd00637">
    <property type="entry name" value="7tm_classA_rhodopsin-like"/>
    <property type="match status" value="1"/>
</dbReference>
<feature type="transmembrane region" description="Helical" evidence="9">
    <location>
        <begin position="338"/>
        <end position="358"/>
    </location>
</feature>
<dbReference type="SUPFAM" id="SSF81321">
    <property type="entry name" value="Family A G protein-coupled receptor-like"/>
    <property type="match status" value="1"/>
</dbReference>
<dbReference type="PANTHER" id="PTHR24243:SF233">
    <property type="entry name" value="THYROTROPIN-RELEASING HORMONE RECEPTOR"/>
    <property type="match status" value="1"/>
</dbReference>
<evidence type="ECO:0000256" key="8">
    <source>
        <dbReference type="RuleBase" id="RU000688"/>
    </source>
</evidence>
<dbReference type="OMA" id="YNIMSDR"/>
<feature type="transmembrane region" description="Helical" evidence="9">
    <location>
        <begin position="256"/>
        <end position="276"/>
    </location>
</feature>